<evidence type="ECO:0000313" key="2">
    <source>
        <dbReference type="Proteomes" id="UP000056090"/>
    </source>
</evidence>
<gene>
    <name evidence="1" type="ORF">EP13_05765</name>
</gene>
<protein>
    <submittedName>
        <fullName evidence="1">Uncharacterized protein</fullName>
    </submittedName>
</protein>
<proteinExistence type="predicted"/>
<dbReference type="EMBL" id="CP008849">
    <property type="protein sequence ID" value="AIF98250.1"/>
    <property type="molecule type" value="Genomic_DNA"/>
</dbReference>
<reference evidence="1 2" key="1">
    <citation type="submission" date="2014-06" db="EMBL/GenBank/DDBJ databases">
        <title>Genomes of Alteromonas australica, a world apart.</title>
        <authorList>
            <person name="Gonzaga A."/>
            <person name="Lopez-Perez M."/>
            <person name="Rodriguez-Valera F."/>
        </authorList>
    </citation>
    <scope>NUCLEOTIDE SEQUENCE [LARGE SCALE GENOMIC DNA]</scope>
    <source>
        <strain evidence="1 2">H 17</strain>
    </source>
</reference>
<accession>A0A075P060</accession>
<dbReference type="AlphaFoldDB" id="A0A075P060"/>
<dbReference type="eggNOG" id="ENOG5033ACH">
    <property type="taxonomic scope" value="Bacteria"/>
</dbReference>
<organism evidence="1 2">
    <name type="scientific">Alteromonas australica</name>
    <dbReference type="NCBI Taxonomy" id="589873"/>
    <lineage>
        <taxon>Bacteria</taxon>
        <taxon>Pseudomonadati</taxon>
        <taxon>Pseudomonadota</taxon>
        <taxon>Gammaproteobacteria</taxon>
        <taxon>Alteromonadales</taxon>
        <taxon>Alteromonadaceae</taxon>
        <taxon>Alteromonas/Salinimonas group</taxon>
        <taxon>Alteromonas</taxon>
    </lineage>
</organism>
<dbReference type="KEGG" id="aal:EP13_05765"/>
<dbReference type="Proteomes" id="UP000056090">
    <property type="component" value="Chromosome"/>
</dbReference>
<sequence>MARRSEFKGIVRNFAHMLNNRNNDHLGYWAMGQLCLLAEQENISSVSINLLEVESNCVENSLDPISKSMRKLLIEMLNSHKIPSSWLRSANVTFSFNEQYQKQYHYRRSALGSPYILTLEVTSDLGKVYKQTFGGNVNPHDPRREQRRAGF</sequence>
<evidence type="ECO:0000313" key="1">
    <source>
        <dbReference type="EMBL" id="AIF98250.1"/>
    </source>
</evidence>
<dbReference type="GeneID" id="78254435"/>
<keyword evidence="2" id="KW-1185">Reference proteome</keyword>
<name>A0A075P060_9ALTE</name>
<dbReference type="RefSeq" id="WP_044056442.1">
    <property type="nucleotide sequence ID" value="NZ_CBCSKJ010000010.1"/>
</dbReference>